<dbReference type="InterPro" id="IPR036439">
    <property type="entry name" value="Dockerin_dom_sf"/>
</dbReference>
<dbReference type="KEGG" id="csep:CP523_05865"/>
<dbReference type="GO" id="GO:0008233">
    <property type="term" value="F:peptidase activity"/>
    <property type="evidence" value="ECO:0007669"/>
    <property type="project" value="InterPro"/>
</dbReference>
<proteinExistence type="predicted"/>
<evidence type="ECO:0000313" key="5">
    <source>
        <dbReference type="Proteomes" id="UP000280586"/>
    </source>
</evidence>
<protein>
    <submittedName>
        <fullName evidence="4">IdeS/Mac family cysteine endopeptidase</fullName>
        <ecNumber evidence="4">3.4.22.-</ecNumber>
    </submittedName>
</protein>
<dbReference type="Gene3D" id="2.60.40.4130">
    <property type="match status" value="1"/>
</dbReference>
<keyword evidence="6" id="KW-1185">Reference proteome</keyword>
<accession>A0A9N7JLE4</accession>
<dbReference type="SUPFAM" id="SSF54001">
    <property type="entry name" value="Cysteine proteinases"/>
    <property type="match status" value="1"/>
</dbReference>
<dbReference type="RefSeq" id="WP_066675013.1">
    <property type="nucleotide sequence ID" value="NZ_CABMIZ010000007.1"/>
</dbReference>
<evidence type="ECO:0000313" key="6">
    <source>
        <dbReference type="Proteomes" id="UP001055437"/>
    </source>
</evidence>
<dbReference type="InterPro" id="IPR018247">
    <property type="entry name" value="EF_Hand_1_Ca_BS"/>
</dbReference>
<feature type="chain" id="PRO_5040358845" evidence="1">
    <location>
        <begin position="30"/>
        <end position="418"/>
    </location>
</feature>
<dbReference type="Proteomes" id="UP001055437">
    <property type="component" value="Chromosome"/>
</dbReference>
<dbReference type="Proteomes" id="UP000280586">
    <property type="component" value="Chromosome"/>
</dbReference>
<dbReference type="InterPro" id="IPR015117">
    <property type="entry name" value="IdeS"/>
</dbReference>
<evidence type="ECO:0000313" key="3">
    <source>
        <dbReference type="EMBL" id="AYE34026.1"/>
    </source>
</evidence>
<dbReference type="EMBL" id="CP099799">
    <property type="protein sequence ID" value="USS00608.1"/>
    <property type="molecule type" value="Genomic_DNA"/>
</dbReference>
<dbReference type="InterPro" id="IPR038765">
    <property type="entry name" value="Papain-like_cys_pep_sf"/>
</dbReference>
<sequence length="418" mass="47659">MIKKNKIISAILLSSILSLNFSKTLTTYADLTTLNYDSKYDLNNDSIINELDIDEISKHYNNQKDSADWAEEFDFNNDGIIDIFDIIKISKRNGIKKPEKNLSKNALELQNLLAANKNVTTTEDEAGKTIYNVWVKGITPPTESDFTTLNLGANYSINVAPWKPGQGWYDINKVRGESGDNLFCSGAVATNMLHWWLDQNKEYIDRYLAQNPENGKNLDKSLDIRTSSTFHDQKNSDIFNLVKKYFRNNVLSSVKTLLWYINGSSIGLPTSPYIDTRAGFISGIFKQEDLIDVCYIGPYDLLNIRLLEWLQEDKVLGISYENAGVNYNHIITLWGANFDEAGNLLGIYVTDSDDEKSKISKDVLYGMKYYRTVKDPNGRARITTYNGKENNRGAKLSVLYSFNLGKDQWEEYFNKDNN</sequence>
<dbReference type="SUPFAM" id="SSF63446">
    <property type="entry name" value="Type I dockerin domain"/>
    <property type="match status" value="1"/>
</dbReference>
<dbReference type="AlphaFoldDB" id="A0A9N7JLE4"/>
<keyword evidence="4" id="KW-0378">Hydrolase</keyword>
<feature type="domain" description="Ig protease IdeS" evidence="2">
    <location>
        <begin position="105"/>
        <end position="409"/>
    </location>
</feature>
<dbReference type="GO" id="GO:0004553">
    <property type="term" value="F:hydrolase activity, hydrolyzing O-glycosyl compounds"/>
    <property type="evidence" value="ECO:0007669"/>
    <property type="project" value="InterPro"/>
</dbReference>
<dbReference type="EC" id="3.4.22.-" evidence="4"/>
<evidence type="ECO:0000259" key="2">
    <source>
        <dbReference type="Pfam" id="PF09028"/>
    </source>
</evidence>
<name>A0A9N7JLE4_CLOSE</name>
<dbReference type="InterPro" id="IPR002105">
    <property type="entry name" value="Dockerin_1_rpt"/>
</dbReference>
<dbReference type="OrthoDB" id="1939006at2"/>
<dbReference type="GeneID" id="303560198"/>
<reference evidence="3 5" key="1">
    <citation type="submission" date="2017-09" db="EMBL/GenBank/DDBJ databases">
        <authorList>
            <person name="Thomas P."/>
            <person name="Seyboldt C."/>
        </authorList>
    </citation>
    <scope>NUCLEOTIDE SEQUENCE [LARGE SCALE GENOMIC DNA]</scope>
    <source>
        <strain evidence="3 5">DSM 7534</strain>
    </source>
</reference>
<evidence type="ECO:0000256" key="1">
    <source>
        <dbReference type="SAM" id="SignalP"/>
    </source>
</evidence>
<gene>
    <name evidence="3" type="ORF">CP523_05865</name>
    <name evidence="4" type="ORF">NH397_14155</name>
</gene>
<evidence type="ECO:0000313" key="4">
    <source>
        <dbReference type="EMBL" id="USS00608.1"/>
    </source>
</evidence>
<dbReference type="Gene3D" id="3.90.70.10">
    <property type="entry name" value="Cysteine proteinases"/>
    <property type="match status" value="1"/>
</dbReference>
<dbReference type="Pfam" id="PF09028">
    <property type="entry name" value="Mac-1"/>
    <property type="match status" value="1"/>
</dbReference>
<dbReference type="PROSITE" id="PS00018">
    <property type="entry name" value="EF_HAND_1"/>
    <property type="match status" value="1"/>
</dbReference>
<dbReference type="EMBL" id="CP023671">
    <property type="protein sequence ID" value="AYE34026.1"/>
    <property type="molecule type" value="Genomic_DNA"/>
</dbReference>
<organism evidence="3 5">
    <name type="scientific">Clostridium septicum</name>
    <dbReference type="NCBI Taxonomy" id="1504"/>
    <lineage>
        <taxon>Bacteria</taxon>
        <taxon>Bacillati</taxon>
        <taxon>Bacillota</taxon>
        <taxon>Clostridia</taxon>
        <taxon>Eubacteriales</taxon>
        <taxon>Clostridiaceae</taxon>
        <taxon>Clostridium</taxon>
    </lineage>
</organism>
<dbReference type="Pfam" id="PF00404">
    <property type="entry name" value="Dockerin_1"/>
    <property type="match status" value="1"/>
</dbReference>
<dbReference type="GO" id="GO:0000272">
    <property type="term" value="P:polysaccharide catabolic process"/>
    <property type="evidence" value="ECO:0007669"/>
    <property type="project" value="InterPro"/>
</dbReference>
<keyword evidence="1" id="KW-0732">Signal</keyword>
<reference evidence="4" key="2">
    <citation type="submission" date="2022-06" db="EMBL/GenBank/DDBJ databases">
        <authorList>
            <person name="Holder M.E."/>
            <person name="Ajami N.J."/>
            <person name="Petrosino J.F."/>
        </authorList>
    </citation>
    <scope>NUCLEOTIDE SEQUENCE</scope>
    <source>
        <strain evidence="4">RMA 8861</strain>
    </source>
</reference>
<feature type="signal peptide" evidence="1">
    <location>
        <begin position="1"/>
        <end position="29"/>
    </location>
</feature>